<sequence length="863" mass="95968">MQDIVSSTGLEATLATLSLSPPEDLAPHVEPIHAASSSAPADDDNGSTDVVDDDVVDATFTDGRPCNIPATPPPSRTPSPSPPKHSLATLPYPILRLIFANLHYTDGLVLTRTCRALREWRRVALTTLRFPAGRGDEWYTDYLVAMISRCRQFLDDEVGTVRGAVRNIHIYDADGDEEIWRMRAPPPVDDDQQQDEELQAGPDEHISQIEYDGRQAVEEELLQDQSQLIVSGDGEGANASAGSEPGHDDIEDTGVGMDNPDAPDADPMAAFQPFPPISESTLPNHPPSPFYVHMIYALDRELSRLLATCSMANSLVIDARTTGPQRAWLLPWTFLSLRSHRLLYDLALLNVTVSWNAYLSPNGDAMQRWTTSCPFRKIVVRGGETPYHKPVPPPAPEALAAPRAIYGSADTPFRRRQRERAEQIRHEMRQFKLSQQPENPAADTVKPHRLAITEGETGADIVPYQANRKSEHGTGLLAAEVNEAHTVSHDQAYVEAILEDIEREPAQRGKRIEWAAGLLYNGSYMELLDLEETFAGAWPGQPDDGGSGGGGWVRRVETMNRTSWRSLRVVSIRTEERLMQFYEEFMLAGTSEGAWGNVQAFSLDIKQCSSKSWEILAGILPRMKLRRLRLVVYPDDELWTNVVSPGGMAGQLLRRLSCLEDLILDCPSNILEECMLPVTMSELAAIAALPAQLTRLTLSQAFVVFALMHEAPVFVNAATQTEDTEDVRDHHGDTDLDNASEFNDTDSGYSSDPDNMPDVQDSPEQQEHTTNSHSESPISQVQLESFAVGLFSSLPPHATVRELVCIPHQGFWSTCQAQVYQRGEIGIQERPYKRFWEHDWVDWELPTRVQVPNHTSGLTRVSK</sequence>
<keyword evidence="3" id="KW-1185">Reference proteome</keyword>
<evidence type="ECO:0000313" key="3">
    <source>
        <dbReference type="Proteomes" id="UP001215151"/>
    </source>
</evidence>
<dbReference type="EMBL" id="JAPEVG010000175">
    <property type="protein sequence ID" value="KAJ8474848.1"/>
    <property type="molecule type" value="Genomic_DNA"/>
</dbReference>
<organism evidence="2 3">
    <name type="scientific">Trametes cubensis</name>
    <dbReference type="NCBI Taxonomy" id="1111947"/>
    <lineage>
        <taxon>Eukaryota</taxon>
        <taxon>Fungi</taxon>
        <taxon>Dikarya</taxon>
        <taxon>Basidiomycota</taxon>
        <taxon>Agaricomycotina</taxon>
        <taxon>Agaricomycetes</taxon>
        <taxon>Polyporales</taxon>
        <taxon>Polyporaceae</taxon>
        <taxon>Trametes</taxon>
    </lineage>
</organism>
<name>A0AAD7TRJ3_9APHY</name>
<feature type="compositionally biased region" description="Pro residues" evidence="1">
    <location>
        <begin position="70"/>
        <end position="83"/>
    </location>
</feature>
<feature type="compositionally biased region" description="Polar residues" evidence="1">
    <location>
        <begin position="768"/>
        <end position="777"/>
    </location>
</feature>
<feature type="region of interest" description="Disordered" evidence="1">
    <location>
        <begin position="232"/>
        <end position="254"/>
    </location>
</feature>
<gene>
    <name evidence="2" type="ORF">ONZ51_g6935</name>
</gene>
<accession>A0AAD7TRJ3</accession>
<feature type="region of interest" description="Disordered" evidence="1">
    <location>
        <begin position="60"/>
        <end position="85"/>
    </location>
</feature>
<dbReference type="InterPro" id="IPR036047">
    <property type="entry name" value="F-box-like_dom_sf"/>
</dbReference>
<evidence type="ECO:0008006" key="4">
    <source>
        <dbReference type="Google" id="ProtNLM"/>
    </source>
</evidence>
<protein>
    <recommendedName>
        <fullName evidence="4">F-box domain-containing protein</fullName>
    </recommendedName>
</protein>
<reference evidence="2" key="1">
    <citation type="submission" date="2022-11" db="EMBL/GenBank/DDBJ databases">
        <title>Genome Sequence of Cubamyces cubensis.</title>
        <authorList>
            <person name="Buettner E."/>
        </authorList>
    </citation>
    <scope>NUCLEOTIDE SEQUENCE</scope>
    <source>
        <strain evidence="2">MPL-01</strain>
    </source>
</reference>
<evidence type="ECO:0000256" key="1">
    <source>
        <dbReference type="SAM" id="MobiDB-lite"/>
    </source>
</evidence>
<feature type="compositionally biased region" description="Polar residues" evidence="1">
    <location>
        <begin position="740"/>
        <end position="753"/>
    </location>
</feature>
<evidence type="ECO:0000313" key="2">
    <source>
        <dbReference type="EMBL" id="KAJ8474848.1"/>
    </source>
</evidence>
<dbReference type="AlphaFoldDB" id="A0AAD7TRJ3"/>
<proteinExistence type="predicted"/>
<dbReference type="Proteomes" id="UP001215151">
    <property type="component" value="Unassembled WGS sequence"/>
</dbReference>
<feature type="region of interest" description="Disordered" evidence="1">
    <location>
        <begin position="720"/>
        <end position="777"/>
    </location>
</feature>
<dbReference type="SUPFAM" id="SSF81383">
    <property type="entry name" value="F-box domain"/>
    <property type="match status" value="1"/>
</dbReference>
<comment type="caution">
    <text evidence="2">The sequence shown here is derived from an EMBL/GenBank/DDBJ whole genome shotgun (WGS) entry which is preliminary data.</text>
</comment>